<organism evidence="1 2">
    <name type="scientific">Mycobacterium decipiens</name>
    <dbReference type="NCBI Taxonomy" id="1430326"/>
    <lineage>
        <taxon>Bacteria</taxon>
        <taxon>Bacillati</taxon>
        <taxon>Actinomycetota</taxon>
        <taxon>Actinomycetes</taxon>
        <taxon>Mycobacteriales</taxon>
        <taxon>Mycobacteriaceae</taxon>
        <taxon>Mycobacterium</taxon>
    </lineage>
</organism>
<dbReference type="SUPFAM" id="SSF51621">
    <property type="entry name" value="Phosphoenolpyruvate/pyruvate domain"/>
    <property type="match status" value="1"/>
</dbReference>
<gene>
    <name evidence="1" type="ORF">B8W66_18745</name>
</gene>
<keyword evidence="2" id="KW-1185">Reference proteome</keyword>
<dbReference type="InterPro" id="IPR039556">
    <property type="entry name" value="ICL/PEPM"/>
</dbReference>
<dbReference type="PANTHER" id="PTHR42905">
    <property type="entry name" value="PHOSPHOENOLPYRUVATE CARBOXYLASE"/>
    <property type="match status" value="1"/>
</dbReference>
<dbReference type="Pfam" id="PF13714">
    <property type="entry name" value="PEP_mutase"/>
    <property type="match status" value="1"/>
</dbReference>
<protein>
    <submittedName>
        <fullName evidence="1">Carboxyvinyl-carboxyphosphonate phosphorylmutase</fullName>
    </submittedName>
</protein>
<dbReference type="CDD" id="cd00377">
    <property type="entry name" value="ICL_PEPM"/>
    <property type="match status" value="1"/>
</dbReference>
<comment type="caution">
    <text evidence="1">The sequence shown here is derived from an EMBL/GenBank/DDBJ whole genome shotgun (WGS) entry which is preliminary data.</text>
</comment>
<dbReference type="Proteomes" id="UP000193247">
    <property type="component" value="Unassembled WGS sequence"/>
</dbReference>
<proteinExistence type="predicted"/>
<dbReference type="OrthoDB" id="9771433at2"/>
<dbReference type="Gene3D" id="3.20.20.60">
    <property type="entry name" value="Phosphoenolpyruvate-binding domains"/>
    <property type="match status" value="1"/>
</dbReference>
<name>A0A1X2LR18_9MYCO</name>
<evidence type="ECO:0000313" key="1">
    <source>
        <dbReference type="EMBL" id="OSC38962.1"/>
    </source>
</evidence>
<reference evidence="1 2" key="1">
    <citation type="submission" date="2017-04" db="EMBL/GenBank/DDBJ databases">
        <title>The new phylogeny of genus Mycobacterium.</title>
        <authorList>
            <person name="Tortoli E."/>
            <person name="Trovato A."/>
            <person name="Cirillo D.M."/>
        </authorList>
    </citation>
    <scope>NUCLEOTIDE SEQUENCE [LARGE SCALE GENOMIC DNA]</scope>
    <source>
        <strain evidence="1 2">TBL 1200985</strain>
    </source>
</reference>
<dbReference type="GO" id="GO:0016833">
    <property type="term" value="F:oxo-acid-lyase activity"/>
    <property type="evidence" value="ECO:0007669"/>
    <property type="project" value="UniProtKB-ARBA"/>
</dbReference>
<dbReference type="PANTHER" id="PTHR42905:SF5">
    <property type="entry name" value="CARBOXYVINYL-CARBOXYPHOSPHONATE PHOSPHORYLMUTASE, CHLOROPLASTIC"/>
    <property type="match status" value="1"/>
</dbReference>
<dbReference type="InterPro" id="IPR040442">
    <property type="entry name" value="Pyrv_kinase-like_dom_sf"/>
</dbReference>
<dbReference type="AlphaFoldDB" id="A0A1X2LR18"/>
<dbReference type="STRING" id="1430326.B8W66_18745"/>
<sequence>MVPKLSDLLSGDELLIAPGAHDALGARIFEQAGFRAVYMTGNGLSASLLAAPDVGLLTMTEMVQRGRAFAAAVEVPVIADADTGYGGPHNVARTVREYQACGVAAIHLEDQIFPKRCGAMPGIELVSAEEHAARIGAAIEARTDAEFLLIGRTDARLTSGFDEALRRAKCYADAGADLILVEMLQTPKEIEDVARAVDVPVMFNVVEGKTPDLTPAEFAELGVKVLVYPLASTLIYAATMQTFARHLADGKTPATLQPPGLELTKYQRLLQGSRHG</sequence>
<accession>A0A1X2LR18</accession>
<dbReference type="EMBL" id="NCXP01000030">
    <property type="protein sequence ID" value="OSC38962.1"/>
    <property type="molecule type" value="Genomic_DNA"/>
</dbReference>
<evidence type="ECO:0000313" key="2">
    <source>
        <dbReference type="Proteomes" id="UP000193247"/>
    </source>
</evidence>
<dbReference type="InterPro" id="IPR015813">
    <property type="entry name" value="Pyrv/PenolPyrv_kinase-like_dom"/>
</dbReference>